<organism evidence="2 3">
    <name type="scientific">Sediminitomix flava</name>
    <dbReference type="NCBI Taxonomy" id="379075"/>
    <lineage>
        <taxon>Bacteria</taxon>
        <taxon>Pseudomonadati</taxon>
        <taxon>Bacteroidota</taxon>
        <taxon>Cytophagia</taxon>
        <taxon>Cytophagales</taxon>
        <taxon>Flammeovirgaceae</taxon>
        <taxon>Sediminitomix</taxon>
    </lineage>
</organism>
<keyword evidence="1" id="KW-0812">Transmembrane</keyword>
<keyword evidence="3" id="KW-1185">Reference proteome</keyword>
<dbReference type="Proteomes" id="UP000245535">
    <property type="component" value="Unassembled WGS sequence"/>
</dbReference>
<feature type="transmembrane region" description="Helical" evidence="1">
    <location>
        <begin position="12"/>
        <end position="35"/>
    </location>
</feature>
<sequence length="60" mass="6812">MYYYPHTPAFKGMWFPITVFVISFMITALALTFGVKPKVDKPKRLLANTTVTLSLENTNS</sequence>
<keyword evidence="1" id="KW-1133">Transmembrane helix</keyword>
<protein>
    <submittedName>
        <fullName evidence="2">Uncharacterized protein</fullName>
    </submittedName>
</protein>
<evidence type="ECO:0000313" key="3">
    <source>
        <dbReference type="Proteomes" id="UP000245535"/>
    </source>
</evidence>
<keyword evidence="1" id="KW-0472">Membrane</keyword>
<dbReference type="RefSeq" id="WP_146201673.1">
    <property type="nucleotide sequence ID" value="NZ_QGDO01000002.1"/>
</dbReference>
<evidence type="ECO:0000256" key="1">
    <source>
        <dbReference type="SAM" id="Phobius"/>
    </source>
</evidence>
<comment type="caution">
    <text evidence="2">The sequence shown here is derived from an EMBL/GenBank/DDBJ whole genome shotgun (WGS) entry which is preliminary data.</text>
</comment>
<name>A0A315ZC67_SEDFL</name>
<proteinExistence type="predicted"/>
<reference evidence="2 3" key="1">
    <citation type="submission" date="2018-03" db="EMBL/GenBank/DDBJ databases">
        <title>Genomic Encyclopedia of Archaeal and Bacterial Type Strains, Phase II (KMG-II): from individual species to whole genera.</title>
        <authorList>
            <person name="Goeker M."/>
        </authorList>
    </citation>
    <scope>NUCLEOTIDE SEQUENCE [LARGE SCALE GENOMIC DNA]</scope>
    <source>
        <strain evidence="2 3">DSM 28229</strain>
    </source>
</reference>
<dbReference type="AlphaFoldDB" id="A0A315ZC67"/>
<evidence type="ECO:0000313" key="2">
    <source>
        <dbReference type="EMBL" id="PWJ43165.1"/>
    </source>
</evidence>
<dbReference type="EMBL" id="QGDO01000002">
    <property type="protein sequence ID" value="PWJ43165.1"/>
    <property type="molecule type" value="Genomic_DNA"/>
</dbReference>
<accession>A0A315ZC67</accession>
<gene>
    <name evidence="2" type="ORF">BC781_102714</name>
</gene>